<evidence type="ECO:0000256" key="2">
    <source>
        <dbReference type="ARBA" id="ARBA00022448"/>
    </source>
</evidence>
<feature type="signal peptide" evidence="10">
    <location>
        <begin position="1"/>
        <end position="27"/>
    </location>
</feature>
<evidence type="ECO:0000256" key="7">
    <source>
        <dbReference type="ARBA" id="ARBA00023237"/>
    </source>
</evidence>
<dbReference type="PANTHER" id="PTHR47234">
    <property type="match status" value="1"/>
</dbReference>
<evidence type="ECO:0000256" key="3">
    <source>
        <dbReference type="ARBA" id="ARBA00022452"/>
    </source>
</evidence>
<keyword evidence="7 8" id="KW-0998">Cell outer membrane</keyword>
<evidence type="ECO:0000256" key="6">
    <source>
        <dbReference type="ARBA" id="ARBA00023136"/>
    </source>
</evidence>
<dbReference type="Gene3D" id="2.170.130.10">
    <property type="entry name" value="TonB-dependent receptor, plug domain"/>
    <property type="match status" value="1"/>
</dbReference>
<evidence type="ECO:0000256" key="1">
    <source>
        <dbReference type="ARBA" id="ARBA00004571"/>
    </source>
</evidence>
<comment type="subcellular location">
    <subcellularLocation>
        <location evidence="1 8">Cell outer membrane</location>
        <topology evidence="1 8">Multi-pass membrane protein</topology>
    </subcellularLocation>
</comment>
<organism evidence="13 14">
    <name type="scientific">Idiomarina ramblicola</name>
    <dbReference type="NCBI Taxonomy" id="263724"/>
    <lineage>
        <taxon>Bacteria</taxon>
        <taxon>Pseudomonadati</taxon>
        <taxon>Pseudomonadota</taxon>
        <taxon>Gammaproteobacteria</taxon>
        <taxon>Alteromonadales</taxon>
        <taxon>Idiomarinaceae</taxon>
        <taxon>Idiomarina</taxon>
    </lineage>
</organism>
<evidence type="ECO:0000256" key="10">
    <source>
        <dbReference type="SAM" id="SignalP"/>
    </source>
</evidence>
<comment type="caution">
    <text evidence="13">The sequence shown here is derived from an EMBL/GenBank/DDBJ whole genome shotgun (WGS) entry which is preliminary data.</text>
</comment>
<dbReference type="InterPro" id="IPR039426">
    <property type="entry name" value="TonB-dep_rcpt-like"/>
</dbReference>
<accession>A0A432YUX0</accession>
<dbReference type="SUPFAM" id="SSF56935">
    <property type="entry name" value="Porins"/>
    <property type="match status" value="1"/>
</dbReference>
<keyword evidence="2 8" id="KW-0813">Transport</keyword>
<evidence type="ECO:0000259" key="12">
    <source>
        <dbReference type="Pfam" id="PF07715"/>
    </source>
</evidence>
<evidence type="ECO:0008006" key="15">
    <source>
        <dbReference type="Google" id="ProtNLM"/>
    </source>
</evidence>
<dbReference type="PANTHER" id="PTHR47234:SF2">
    <property type="entry name" value="TONB-DEPENDENT RECEPTOR"/>
    <property type="match status" value="1"/>
</dbReference>
<keyword evidence="5 9" id="KW-0798">TonB box</keyword>
<dbReference type="Pfam" id="PF07715">
    <property type="entry name" value="Plug"/>
    <property type="match status" value="1"/>
</dbReference>
<evidence type="ECO:0000256" key="9">
    <source>
        <dbReference type="RuleBase" id="RU003357"/>
    </source>
</evidence>
<comment type="similarity">
    <text evidence="8 9">Belongs to the TonB-dependent receptor family.</text>
</comment>
<reference evidence="14" key="1">
    <citation type="journal article" date="2018" name="Front. Microbiol.">
        <title>Genome-Based Analysis Reveals the Taxonomy and Diversity of the Family Idiomarinaceae.</title>
        <authorList>
            <person name="Liu Y."/>
            <person name="Lai Q."/>
            <person name="Shao Z."/>
        </authorList>
    </citation>
    <scope>NUCLEOTIDE SEQUENCE [LARGE SCALE GENOMIC DNA]</scope>
    <source>
        <strain evidence="14">R22</strain>
    </source>
</reference>
<keyword evidence="3 8" id="KW-1134">Transmembrane beta strand</keyword>
<dbReference type="Pfam" id="PF00593">
    <property type="entry name" value="TonB_dep_Rec_b-barrel"/>
    <property type="match status" value="1"/>
</dbReference>
<keyword evidence="6 8" id="KW-0472">Membrane</keyword>
<dbReference type="InterPro" id="IPR037066">
    <property type="entry name" value="Plug_dom_sf"/>
</dbReference>
<dbReference type="EMBL" id="PIQC01000007">
    <property type="protein sequence ID" value="RUO67123.1"/>
    <property type="molecule type" value="Genomic_DNA"/>
</dbReference>
<gene>
    <name evidence="13" type="ORF">CWI78_09700</name>
</gene>
<dbReference type="Gene3D" id="2.40.170.20">
    <property type="entry name" value="TonB-dependent receptor, beta-barrel domain"/>
    <property type="match status" value="1"/>
</dbReference>
<dbReference type="RefSeq" id="WP_126782612.1">
    <property type="nucleotide sequence ID" value="NZ_PIQC01000007.1"/>
</dbReference>
<sequence length="908" mass="100336">MKNMTFRKSLTAAAVAASLGFPTLAIAQDAQTDVQAEEEVERIQVTGSRLNRTDVEGATPVMVIDRADIDATGFQSVSDVLRNNSFNVQGSIREESGNTAQGQAQMSLRGLGSNRTLILLNGRRLPGSPVGDGQSQNLNTIPFAAVERIEILSDGASAVYGSDAIGGVVNIIMKEDYNGLQITADKTISDREGGDEKSVSIVGGIAGKSGSITVGLEHDRKDIIFSRDRFFFESYNFNDESTMFEGRPDYRETTGFSQYARNIVDPSTGVLSSMVSDDCSVYGEEYSGVWSDSAYPGDTTCGYEHTLSSAASASLDRYSLFVDGKYNISDDHRFFTRALSSRTKSFGRYAPAAGFFVWSGETLPEETLSDGQTLTEMNPGDYVYYRFDNTGPGRDTNQYDYLNDYTVGFEGYIGSMNVDYEVAYNRSIYEMHEWGDGYVNTRGLDYAAANGWDPRQPDQSEYSDLVAQMRENSNRRASMIVDRIDFGLQGDGPGMSQWFVGGEVRREQYRDQAQAQNEAGNIIGTSGGTSGGDREMKAIFTEWSIPLADNWDMDLAARLDDYSDFGDADSYKISTRYQPLDNLIVRASAGTGFRAPSLDMLYQQPAFSASFGRDIPTCMGGTISQVQNDPNFADDIAACLAQPEQQYDTYIGSNENLGPEESTQYALGAVYDFGAGQDFDLNFSVDYYYTEIDDTITSIVAQDVMWLQFMETIDTYEGLEYDVSAGGNHVVQPTNYQSFDTSGFDVSANYAQGIGPGVLNADFTMSYVLEYNGQFTPASAQQDYTELTLNEYRADITVGYQLGNHSVNWHTYFIPSRCHSTTLDTDTLEDATFQAKCTTDGDGNKRITGGWAHSNVQYNYNTPWDGKVTLGVNNVFDRDPVLDDNYEFDTSLYPFTGRQFQVSYTQNF</sequence>
<evidence type="ECO:0000256" key="4">
    <source>
        <dbReference type="ARBA" id="ARBA00022692"/>
    </source>
</evidence>
<dbReference type="AlphaFoldDB" id="A0A432YUX0"/>
<protein>
    <recommendedName>
        <fullName evidence="15">TonB-dependent receptor</fullName>
    </recommendedName>
</protein>
<evidence type="ECO:0000313" key="14">
    <source>
        <dbReference type="Proteomes" id="UP000288058"/>
    </source>
</evidence>
<dbReference type="InterPro" id="IPR036942">
    <property type="entry name" value="Beta-barrel_TonB_sf"/>
</dbReference>
<evidence type="ECO:0000256" key="8">
    <source>
        <dbReference type="PROSITE-ProRule" id="PRU01360"/>
    </source>
</evidence>
<keyword evidence="10" id="KW-0732">Signal</keyword>
<dbReference type="Proteomes" id="UP000288058">
    <property type="component" value="Unassembled WGS sequence"/>
</dbReference>
<dbReference type="PROSITE" id="PS52016">
    <property type="entry name" value="TONB_DEPENDENT_REC_3"/>
    <property type="match status" value="1"/>
</dbReference>
<evidence type="ECO:0000259" key="11">
    <source>
        <dbReference type="Pfam" id="PF00593"/>
    </source>
</evidence>
<feature type="chain" id="PRO_5019424670" description="TonB-dependent receptor" evidence="10">
    <location>
        <begin position="28"/>
        <end position="908"/>
    </location>
</feature>
<feature type="domain" description="TonB-dependent receptor-like beta-barrel" evidence="11">
    <location>
        <begin position="380"/>
        <end position="875"/>
    </location>
</feature>
<dbReference type="InterPro" id="IPR012910">
    <property type="entry name" value="Plug_dom"/>
</dbReference>
<keyword evidence="4 8" id="KW-0812">Transmembrane</keyword>
<proteinExistence type="inferred from homology"/>
<keyword evidence="14" id="KW-1185">Reference proteome</keyword>
<feature type="domain" description="TonB-dependent receptor plug" evidence="12">
    <location>
        <begin position="58"/>
        <end position="168"/>
    </location>
</feature>
<evidence type="ECO:0000313" key="13">
    <source>
        <dbReference type="EMBL" id="RUO67123.1"/>
    </source>
</evidence>
<dbReference type="OrthoDB" id="176248at2"/>
<dbReference type="InterPro" id="IPR000531">
    <property type="entry name" value="Beta-barrel_TonB"/>
</dbReference>
<dbReference type="GO" id="GO:0009279">
    <property type="term" value="C:cell outer membrane"/>
    <property type="evidence" value="ECO:0007669"/>
    <property type="project" value="UniProtKB-SubCell"/>
</dbReference>
<name>A0A432YUX0_9GAMM</name>
<evidence type="ECO:0000256" key="5">
    <source>
        <dbReference type="ARBA" id="ARBA00023077"/>
    </source>
</evidence>